<dbReference type="EMBL" id="QQBG01000004">
    <property type="protein sequence ID" value="RDB31853.1"/>
    <property type="molecule type" value="Genomic_DNA"/>
</dbReference>
<evidence type="ECO:0000256" key="5">
    <source>
        <dbReference type="ARBA" id="ARBA00022729"/>
    </source>
</evidence>
<dbReference type="InterPro" id="IPR050492">
    <property type="entry name" value="Bact_metal-bind_prot9"/>
</dbReference>
<dbReference type="PANTHER" id="PTHR42953:SF1">
    <property type="entry name" value="METAL-BINDING PROTEIN HI_0362-RELATED"/>
    <property type="match status" value="1"/>
</dbReference>
<reference evidence="8 9" key="1">
    <citation type="submission" date="2018-07" db="EMBL/GenBank/DDBJ databases">
        <title>Comparative genomics of the Candidatus Parilichlamydiaceae reveals evidence of convergent evolution and genome reduction in the phylum Chlamydiae.</title>
        <authorList>
            <person name="Taylor-Brown A."/>
            <person name="Polkinghorne A."/>
        </authorList>
    </citation>
    <scope>NUCLEOTIDE SEQUENCE [LARGE SCALE GENOMIC DNA]</scope>
    <source>
        <strain evidence="8 9">Hat2</strain>
    </source>
</reference>
<comment type="subcellular location">
    <subcellularLocation>
        <location evidence="1">Cell envelope</location>
    </subcellularLocation>
</comment>
<dbReference type="RefSeq" id="WP_114544030.1">
    <property type="nucleotide sequence ID" value="NZ_QQBG01000004.1"/>
</dbReference>
<comment type="similarity">
    <text evidence="2 6">Belongs to the bacterial solute-binding protein 9 family.</text>
</comment>
<evidence type="ECO:0000256" key="1">
    <source>
        <dbReference type="ARBA" id="ARBA00004196"/>
    </source>
</evidence>
<dbReference type="InterPro" id="IPR006127">
    <property type="entry name" value="ZnuA-like"/>
</dbReference>
<keyword evidence="3 6" id="KW-0813">Transport</keyword>
<dbReference type="OrthoDB" id="9793396at2"/>
<sequence length="333" mass="37444">MVVRSPLSRIFCFLSPLLLFALVTFIFTSSDKKGRYRSEKPLVLSTIAPLEALVHALAWDCVHSVCLIQGDLDPHTYQLRKGDGDLFSLARLVVYNGLGLEHGASLFQSLDGSPHAFSVGSLLSNLDESFVIRSGGLPDPHIWLDLRLLYQVVPELANRLAEICPEKKGLIFQRSSQLVIRLREADDLVRQMVQEVPSSKRYLVSAHSAFSYFVRSYLASEAERQDGSWIERYISPEGLAPEAQVSFSHFKKVFEFVLQHDVRVVFPEVNVPSLALTKLVSMSMGSGHALRLSQQALYSDSFPRPVEEDHLGKYIEVMVHNARAFRDAILEEE</sequence>
<keyword evidence="7" id="KW-1133">Transmembrane helix</keyword>
<evidence type="ECO:0000256" key="6">
    <source>
        <dbReference type="RuleBase" id="RU003512"/>
    </source>
</evidence>
<evidence type="ECO:0000256" key="7">
    <source>
        <dbReference type="SAM" id="Phobius"/>
    </source>
</evidence>
<dbReference type="PRINTS" id="PR00690">
    <property type="entry name" value="ADHESNFAMILY"/>
</dbReference>
<dbReference type="AlphaFoldDB" id="A0A369KJ95"/>
<evidence type="ECO:0000313" key="8">
    <source>
        <dbReference type="EMBL" id="RDB31853.1"/>
    </source>
</evidence>
<dbReference type="InterPro" id="IPR006129">
    <property type="entry name" value="AdhesinB"/>
</dbReference>
<dbReference type="InterPro" id="IPR006128">
    <property type="entry name" value="Lipoprotein_PsaA-like"/>
</dbReference>
<evidence type="ECO:0000256" key="2">
    <source>
        <dbReference type="ARBA" id="ARBA00011028"/>
    </source>
</evidence>
<keyword evidence="7" id="KW-0812">Transmembrane</keyword>
<accession>A0A369KJ95</accession>
<dbReference type="PANTHER" id="PTHR42953">
    <property type="entry name" value="HIGH-AFFINITY ZINC UPTAKE SYSTEM PROTEIN ZNUA-RELATED"/>
    <property type="match status" value="1"/>
</dbReference>
<organism evidence="8 9">
    <name type="scientific">Candidatus Similichlamydia laticola</name>
    <dbReference type="NCBI Taxonomy" id="2170265"/>
    <lineage>
        <taxon>Bacteria</taxon>
        <taxon>Pseudomonadati</taxon>
        <taxon>Chlamydiota</taxon>
        <taxon>Chlamydiia</taxon>
        <taxon>Parachlamydiales</taxon>
        <taxon>Candidatus Parilichlamydiaceae</taxon>
        <taxon>Candidatus Similichlamydia</taxon>
    </lineage>
</organism>
<feature type="transmembrane region" description="Helical" evidence="7">
    <location>
        <begin position="6"/>
        <end position="27"/>
    </location>
</feature>
<protein>
    <submittedName>
        <fullName evidence="8">Manganese ABC transporter, periplasmic-binding protein SitA</fullName>
    </submittedName>
</protein>
<dbReference type="GO" id="GO:0030313">
    <property type="term" value="C:cell envelope"/>
    <property type="evidence" value="ECO:0007669"/>
    <property type="project" value="UniProtKB-SubCell"/>
</dbReference>
<gene>
    <name evidence="8" type="ORF">HAT2_00033</name>
</gene>
<evidence type="ECO:0000313" key="9">
    <source>
        <dbReference type="Proteomes" id="UP000253816"/>
    </source>
</evidence>
<evidence type="ECO:0000256" key="3">
    <source>
        <dbReference type="ARBA" id="ARBA00022448"/>
    </source>
</evidence>
<dbReference type="GO" id="GO:0030001">
    <property type="term" value="P:metal ion transport"/>
    <property type="evidence" value="ECO:0007669"/>
    <property type="project" value="InterPro"/>
</dbReference>
<comment type="caution">
    <text evidence="8">The sequence shown here is derived from an EMBL/GenBank/DDBJ whole genome shotgun (WGS) entry which is preliminary data.</text>
</comment>
<keyword evidence="5" id="KW-0732">Signal</keyword>
<keyword evidence="9" id="KW-1185">Reference proteome</keyword>
<dbReference type="Proteomes" id="UP000253816">
    <property type="component" value="Unassembled WGS sequence"/>
</dbReference>
<dbReference type="PRINTS" id="PR00691">
    <property type="entry name" value="ADHESINB"/>
</dbReference>
<name>A0A369KJ95_9BACT</name>
<dbReference type="Pfam" id="PF01297">
    <property type="entry name" value="ZnuA"/>
    <property type="match status" value="1"/>
</dbReference>
<dbReference type="Gene3D" id="3.40.50.1980">
    <property type="entry name" value="Nitrogenase molybdenum iron protein domain"/>
    <property type="match status" value="2"/>
</dbReference>
<dbReference type="GO" id="GO:0046872">
    <property type="term" value="F:metal ion binding"/>
    <property type="evidence" value="ECO:0007669"/>
    <property type="project" value="UniProtKB-KW"/>
</dbReference>
<evidence type="ECO:0000256" key="4">
    <source>
        <dbReference type="ARBA" id="ARBA00022723"/>
    </source>
</evidence>
<dbReference type="SUPFAM" id="SSF53807">
    <property type="entry name" value="Helical backbone' metal receptor"/>
    <property type="match status" value="1"/>
</dbReference>
<proteinExistence type="inferred from homology"/>
<dbReference type="GO" id="GO:0007155">
    <property type="term" value="P:cell adhesion"/>
    <property type="evidence" value="ECO:0007669"/>
    <property type="project" value="InterPro"/>
</dbReference>
<keyword evidence="4" id="KW-0479">Metal-binding</keyword>
<keyword evidence="7" id="KW-0472">Membrane</keyword>